<evidence type="ECO:0000313" key="8">
    <source>
        <dbReference type="EMBL" id="VDP03580.1"/>
    </source>
</evidence>
<evidence type="ECO:0000313" key="10">
    <source>
        <dbReference type="WBParaSite" id="SBAD_0000435401-mRNA-1"/>
    </source>
</evidence>
<dbReference type="InterPro" id="IPR000277">
    <property type="entry name" value="Cys/Met-Metab_PyrdxlP-dep_enz"/>
</dbReference>
<dbReference type="GO" id="GO:0019346">
    <property type="term" value="P:transsulfuration"/>
    <property type="evidence" value="ECO:0007669"/>
    <property type="project" value="InterPro"/>
</dbReference>
<evidence type="ECO:0000256" key="2">
    <source>
        <dbReference type="ARBA" id="ARBA00005038"/>
    </source>
</evidence>
<gene>
    <name evidence="8" type="ORF">SBAD_LOCUS4172</name>
</gene>
<keyword evidence="5" id="KW-0198">Cysteine biosynthesis</keyword>
<keyword evidence="4 7" id="KW-0663">Pyridoxal phosphate</keyword>
<dbReference type="EC" id="4.4.1.1" evidence="3"/>
<reference evidence="8 9" key="2">
    <citation type="submission" date="2018-11" db="EMBL/GenBank/DDBJ databases">
        <authorList>
            <consortium name="Pathogen Informatics"/>
        </authorList>
    </citation>
    <scope>NUCLEOTIDE SEQUENCE [LARGE SCALE GENOMIC DNA]</scope>
</reference>
<evidence type="ECO:0000256" key="3">
    <source>
        <dbReference type="ARBA" id="ARBA00012085"/>
    </source>
</evidence>
<dbReference type="InterPro" id="IPR015422">
    <property type="entry name" value="PyrdxlP-dep_Trfase_small"/>
</dbReference>
<name>A0A183IKM6_9BILA</name>
<proteinExistence type="inferred from homology"/>
<protein>
    <recommendedName>
        <fullName evidence="3">cystathionine gamma-lyase</fullName>
        <ecNumber evidence="3">4.4.1.1</ecNumber>
    </recommendedName>
    <alternativeName>
        <fullName evidence="6">Gamma-cystathionase</fullName>
    </alternativeName>
</protein>
<dbReference type="PANTHER" id="PTHR11808:SF15">
    <property type="entry name" value="CYSTATHIONINE GAMMA-LYASE"/>
    <property type="match status" value="1"/>
</dbReference>
<dbReference type="AlphaFoldDB" id="A0A183IKM6"/>
<evidence type="ECO:0000256" key="7">
    <source>
        <dbReference type="RuleBase" id="RU362118"/>
    </source>
</evidence>
<dbReference type="GO" id="GO:0005737">
    <property type="term" value="C:cytoplasm"/>
    <property type="evidence" value="ECO:0007669"/>
    <property type="project" value="TreeGrafter"/>
</dbReference>
<evidence type="ECO:0000256" key="4">
    <source>
        <dbReference type="ARBA" id="ARBA00022898"/>
    </source>
</evidence>
<evidence type="ECO:0000313" key="9">
    <source>
        <dbReference type="Proteomes" id="UP000270296"/>
    </source>
</evidence>
<evidence type="ECO:0000256" key="5">
    <source>
        <dbReference type="ARBA" id="ARBA00023192"/>
    </source>
</evidence>
<accession>A0A183IKM6</accession>
<dbReference type="OrthoDB" id="3512640at2759"/>
<comment type="cofactor">
    <cofactor evidence="1 7">
        <name>pyridoxal 5'-phosphate</name>
        <dbReference type="ChEBI" id="CHEBI:597326"/>
    </cofactor>
</comment>
<organism evidence="10">
    <name type="scientific">Soboliphyme baturini</name>
    <dbReference type="NCBI Taxonomy" id="241478"/>
    <lineage>
        <taxon>Eukaryota</taxon>
        <taxon>Metazoa</taxon>
        <taxon>Ecdysozoa</taxon>
        <taxon>Nematoda</taxon>
        <taxon>Enoplea</taxon>
        <taxon>Dorylaimia</taxon>
        <taxon>Dioctophymatida</taxon>
        <taxon>Dioctophymatoidea</taxon>
        <taxon>Soboliphymatidae</taxon>
        <taxon>Soboliphyme</taxon>
    </lineage>
</organism>
<dbReference type="PANTHER" id="PTHR11808">
    <property type="entry name" value="TRANS-SULFURATION ENZYME FAMILY MEMBER"/>
    <property type="match status" value="1"/>
</dbReference>
<dbReference type="InterPro" id="IPR015424">
    <property type="entry name" value="PyrdxlP-dep_Trfase"/>
</dbReference>
<evidence type="ECO:0000256" key="1">
    <source>
        <dbReference type="ARBA" id="ARBA00001933"/>
    </source>
</evidence>
<reference evidence="10" key="1">
    <citation type="submission" date="2016-06" db="UniProtKB">
        <authorList>
            <consortium name="WormBaseParasite"/>
        </authorList>
    </citation>
    <scope>IDENTIFICATION</scope>
</reference>
<evidence type="ECO:0000256" key="6">
    <source>
        <dbReference type="ARBA" id="ARBA00029853"/>
    </source>
</evidence>
<dbReference type="GO" id="GO:0030170">
    <property type="term" value="F:pyridoxal phosphate binding"/>
    <property type="evidence" value="ECO:0007669"/>
    <property type="project" value="InterPro"/>
</dbReference>
<comment type="pathway">
    <text evidence="2">Amino-acid biosynthesis; L-cysteine biosynthesis; L-cysteine from L-homocysteine and L-serine: step 2/2.</text>
</comment>
<dbReference type="GO" id="GO:0019343">
    <property type="term" value="P:cysteine biosynthetic process via cystathionine"/>
    <property type="evidence" value="ECO:0007669"/>
    <property type="project" value="TreeGrafter"/>
</dbReference>
<dbReference type="GO" id="GO:0004123">
    <property type="term" value="F:cystathionine gamma-lyase activity"/>
    <property type="evidence" value="ECO:0007669"/>
    <property type="project" value="TreeGrafter"/>
</dbReference>
<dbReference type="Gene3D" id="3.90.1150.10">
    <property type="entry name" value="Aspartate Aminotransferase, domain 1"/>
    <property type="match status" value="1"/>
</dbReference>
<dbReference type="WBParaSite" id="SBAD_0000435401-mRNA-1">
    <property type="protein sequence ID" value="SBAD_0000435401-mRNA-1"/>
    <property type="gene ID" value="SBAD_0000435401"/>
</dbReference>
<dbReference type="Pfam" id="PF01053">
    <property type="entry name" value="Cys_Met_Meta_PP"/>
    <property type="match status" value="1"/>
</dbReference>
<keyword evidence="5" id="KW-0028">Amino-acid biosynthesis</keyword>
<sequence length="164" mass="18067">MSVLLAVGSIPSPFDCYLVNRGVKTLHVRMEQHYKNGMAVAQFLEKHPLVERVLYPALPSHPQHEIHNKQTTGMSGMISFYLKGGLAEAKKFLSNLHVFSLAESLGGFESLVELPSLMTHASLSKEQRAGLGISDSLIRLSVGLEASEDLIEDLRNALEQCHTN</sequence>
<dbReference type="Proteomes" id="UP000270296">
    <property type="component" value="Unassembled WGS sequence"/>
</dbReference>
<keyword evidence="9" id="KW-1185">Reference proteome</keyword>
<dbReference type="EMBL" id="UZAM01008169">
    <property type="protein sequence ID" value="VDP03580.1"/>
    <property type="molecule type" value="Genomic_DNA"/>
</dbReference>
<comment type="similarity">
    <text evidence="7">Belongs to the trans-sulfuration enzymes family.</text>
</comment>
<dbReference type="SUPFAM" id="SSF53383">
    <property type="entry name" value="PLP-dependent transferases"/>
    <property type="match status" value="1"/>
</dbReference>
<dbReference type="FunFam" id="3.90.1150.10:FF:000008">
    <property type="entry name" value="Cystathionine gamma-synthase"/>
    <property type="match status" value="1"/>
</dbReference>